<keyword evidence="2" id="KW-0378">Hydrolase</keyword>
<sequence length="116" mass="13027">MNGPHADLMKSNCSLAYHVQNVRDISVTAERVTPTVGRTTITFKSSEDHSKWAVSEDAARPWVCVGDINRMLTQEERGGGTVCRWDAVLWRLYSQLVAAVEPCPGKQPVNVYRRRP</sequence>
<keyword evidence="4" id="KW-1185">Reference proteome</keyword>
<proteinExistence type="inferred from homology"/>
<dbReference type="GO" id="GO:0006309">
    <property type="term" value="P:apoptotic DNA fragmentation"/>
    <property type="evidence" value="ECO:0007669"/>
    <property type="project" value="TreeGrafter"/>
</dbReference>
<organism evidence="3 4">
    <name type="scientific">Amphibalanus amphitrite</name>
    <name type="common">Striped barnacle</name>
    <name type="synonym">Balanus amphitrite</name>
    <dbReference type="NCBI Taxonomy" id="1232801"/>
    <lineage>
        <taxon>Eukaryota</taxon>
        <taxon>Metazoa</taxon>
        <taxon>Ecdysozoa</taxon>
        <taxon>Arthropoda</taxon>
        <taxon>Crustacea</taxon>
        <taxon>Multicrustacea</taxon>
        <taxon>Cirripedia</taxon>
        <taxon>Thoracica</taxon>
        <taxon>Thoracicalcarea</taxon>
        <taxon>Balanomorpha</taxon>
        <taxon>Balanoidea</taxon>
        <taxon>Balanidae</taxon>
        <taxon>Amphibalaninae</taxon>
        <taxon>Amphibalanus</taxon>
    </lineage>
</organism>
<comment type="caution">
    <text evidence="3">The sequence shown here is derived from an EMBL/GenBank/DDBJ whole genome shotgun (WGS) entry which is preliminary data.</text>
</comment>
<dbReference type="EMBL" id="VIIS01001176">
    <property type="protein sequence ID" value="KAF0301272.1"/>
    <property type="molecule type" value="Genomic_DNA"/>
</dbReference>
<protein>
    <submittedName>
        <fullName evidence="3">Deoxyribonuclease-2-alpha</fullName>
    </submittedName>
</protein>
<reference evidence="3 4" key="1">
    <citation type="submission" date="2019-07" db="EMBL/GenBank/DDBJ databases">
        <title>Draft genome assembly of a fouling barnacle, Amphibalanus amphitrite (Darwin, 1854): The first reference genome for Thecostraca.</title>
        <authorList>
            <person name="Kim W."/>
        </authorList>
    </citation>
    <scope>NUCLEOTIDE SEQUENCE [LARGE SCALE GENOMIC DNA]</scope>
    <source>
        <strain evidence="3">SNU_AA5</strain>
        <tissue evidence="3">Soma without cirri and trophi</tissue>
    </source>
</reference>
<name>A0A6A4WEF4_AMPAM</name>
<gene>
    <name evidence="3" type="primary">DNASE2_1</name>
    <name evidence="3" type="ORF">FJT64_026367</name>
</gene>
<dbReference type="AlphaFoldDB" id="A0A6A4WEF4"/>
<dbReference type="PANTHER" id="PTHR10858:SF23">
    <property type="entry name" value="DEOXYRIBONUCLEASE II"/>
    <property type="match status" value="1"/>
</dbReference>
<accession>A0A6A4WEF4</accession>
<comment type="similarity">
    <text evidence="1">Belongs to the DNase II family.</text>
</comment>
<evidence type="ECO:0000313" key="3">
    <source>
        <dbReference type="EMBL" id="KAF0301272.1"/>
    </source>
</evidence>
<evidence type="ECO:0000256" key="1">
    <source>
        <dbReference type="ARBA" id="ARBA00007527"/>
    </source>
</evidence>
<dbReference type="OrthoDB" id="10261598at2759"/>
<evidence type="ECO:0000313" key="4">
    <source>
        <dbReference type="Proteomes" id="UP000440578"/>
    </source>
</evidence>
<dbReference type="GO" id="GO:0004531">
    <property type="term" value="F:deoxyribonuclease II activity"/>
    <property type="evidence" value="ECO:0007669"/>
    <property type="project" value="InterPro"/>
</dbReference>
<dbReference type="PANTHER" id="PTHR10858">
    <property type="entry name" value="DEOXYRIBONUCLEASE II"/>
    <property type="match status" value="1"/>
</dbReference>
<dbReference type="Proteomes" id="UP000440578">
    <property type="component" value="Unassembled WGS sequence"/>
</dbReference>
<dbReference type="InterPro" id="IPR004947">
    <property type="entry name" value="DNase_II"/>
</dbReference>
<evidence type="ECO:0000256" key="2">
    <source>
        <dbReference type="ARBA" id="ARBA00022801"/>
    </source>
</evidence>
<dbReference type="Pfam" id="PF03265">
    <property type="entry name" value="DNase_II"/>
    <property type="match status" value="1"/>
</dbReference>